<dbReference type="AlphaFoldDB" id="A0AAU8UX41"/>
<proteinExistence type="predicted"/>
<dbReference type="Proteomes" id="UP000190848">
    <property type="component" value="Chromosome"/>
</dbReference>
<sequence length="578" mass="68647">MSKNKYKFDFPLSNGKYWFILWIGKIRYHRKQFKVELYFINKTLPNDELRNLNFDKLSVQLIPITCIAEIGIGSLYNIETKELVDYISPRSRRQTIPVNKQISFAKREFPLIGNPYFLKNASSVISEDFRYLMLLDNKHKYNEKTLTLISPYCILQYFLNTDRLITKALTNSLLEGFELKKANFYYDSQSNERIVELEYDQDKLSKKEAFTIAPYLFIKNDIGTKFIKSISSYTYNSLIQSRIRKKGYFYLDFKFDFSNYVIECFGKEFYNKIDEHKKDYYTLIYQINKFDFIDKNPYTVDKILLIPFNSKNSTKDRDNHEVNEVERPLKPKPSAFVLLLDQDSANPTTPDRTIKPTDQSLPFRIRVEILERKDQLEAYTINWLPATHESEGIVRELENLDNDAKNSRENIEREIAYLDSISQFEHFNKTIDQLELIDPIHTIVQRDPLGIGMYRYPIQVESLWIDIVEIAWNSEYTYLIEFGNGFIGVFNHINYTKIAADNLNLLLSVFETYRPHAQDQKKSFWTYINLYAHKFQRDYQIIVQKGVEHTRMQIKGKNDVFNQTAKRIYQTRIVNKTF</sequence>
<dbReference type="EMBL" id="CP016374">
    <property type="protein sequence ID" value="AQX01457.1"/>
    <property type="molecule type" value="Genomic_DNA"/>
</dbReference>
<evidence type="ECO:0000313" key="1">
    <source>
        <dbReference type="EMBL" id="AQX01457.1"/>
    </source>
</evidence>
<name>A0AAU8UX41_9FLAO</name>
<dbReference type="RefSeq" id="WP_078395973.1">
    <property type="nucleotide sequence ID" value="NZ_CP016374.1"/>
</dbReference>
<reference evidence="1 2" key="1">
    <citation type="submission" date="2016-07" db="EMBL/GenBank/DDBJ databases">
        <title>Revisiting the taxonomy of the Elizabethkingia Genus using Whole-Genome Sequencing, Optical Mapping, and MALDI-TOF, along with proposal of three novel Elizabethkingia species: Elizabethkingia bruuniana sp. nov., Elizabethkingia ursingii sp. nov., and Elizabethkingia occulta sp. nov.</title>
        <authorList>
            <person name="Nicholson A.C."/>
        </authorList>
    </citation>
    <scope>NUCLEOTIDE SEQUENCE [LARGE SCALE GENOMIC DNA]</scope>
    <source>
        <strain evidence="1 2">F3201</strain>
    </source>
</reference>
<evidence type="ECO:0000313" key="2">
    <source>
        <dbReference type="Proteomes" id="UP000190848"/>
    </source>
</evidence>
<accession>A0AAU8UX41</accession>
<protein>
    <submittedName>
        <fullName evidence="1">Uncharacterized protein</fullName>
    </submittedName>
</protein>
<organism evidence="1 2">
    <name type="scientific">Elizabethkingia anophelis</name>
    <dbReference type="NCBI Taxonomy" id="1117645"/>
    <lineage>
        <taxon>Bacteria</taxon>
        <taxon>Pseudomonadati</taxon>
        <taxon>Bacteroidota</taxon>
        <taxon>Flavobacteriia</taxon>
        <taxon>Flavobacteriales</taxon>
        <taxon>Weeksellaceae</taxon>
        <taxon>Elizabethkingia</taxon>
    </lineage>
</organism>
<gene>
    <name evidence="1" type="ORF">BBD32_08275</name>
</gene>